<dbReference type="NCBIfam" id="TIGR03413">
    <property type="entry name" value="GSH_gloB"/>
    <property type="match status" value="1"/>
</dbReference>
<comment type="function">
    <text evidence="7">Thiolesterase that catalyzes the hydrolysis of S-D-lactoyl-glutathione to form glutathione and D-lactic acid.</text>
</comment>
<sequence length="258" mass="28181">MTLEVLTIPLLRDNYGYLIVDRETQRAVAIDPSAHEPVIDVLERERLSLDAIWCTHHHWDHVGGIPGLLARFPDLAVLGSAHDATSGNIERQTRGVADGEVVEHGGVRFEVLAIPGHTLGAIAYVGGGMAFTGDTLFLGGCGRVFEGTMPIMRASLARLRALPPDTRIYCGHEYTKRNLEFARVVEPNDAAIAARLEAVIATREEGRVTVPATIAEELATNPFLRWDSIAVRAYAKSRGAAESEDDVFARIREAKDSF</sequence>
<proteinExistence type="inferred from homology"/>
<accession>A0A0F6SDN7</accession>
<feature type="binding site" evidence="7">
    <location>
        <position position="172"/>
    </location>
    <ligand>
        <name>Zn(2+)</name>
        <dbReference type="ChEBI" id="CHEBI:29105"/>
        <label>2</label>
    </ligand>
</feature>
<dbReference type="Pfam" id="PF00753">
    <property type="entry name" value="Lactamase_B"/>
    <property type="match status" value="1"/>
</dbReference>
<feature type="binding site" evidence="7">
    <location>
        <position position="60"/>
    </location>
    <ligand>
        <name>Zn(2+)</name>
        <dbReference type="ChEBI" id="CHEBI:29105"/>
        <label>2</label>
    </ligand>
</feature>
<dbReference type="OrthoDB" id="9802248at2"/>
<dbReference type="PANTHER" id="PTHR43705:SF1">
    <property type="entry name" value="HYDROXYACYLGLUTATHIONE HYDROLASE GLOB"/>
    <property type="match status" value="1"/>
</dbReference>
<dbReference type="HAMAP" id="MF_01374">
    <property type="entry name" value="Glyoxalase_2"/>
    <property type="match status" value="1"/>
</dbReference>
<comment type="catalytic activity">
    <reaction evidence="1 7">
        <text>an S-(2-hydroxyacyl)glutathione + H2O = a 2-hydroxy carboxylate + glutathione + H(+)</text>
        <dbReference type="Rhea" id="RHEA:21864"/>
        <dbReference type="ChEBI" id="CHEBI:15377"/>
        <dbReference type="ChEBI" id="CHEBI:15378"/>
        <dbReference type="ChEBI" id="CHEBI:57925"/>
        <dbReference type="ChEBI" id="CHEBI:58896"/>
        <dbReference type="ChEBI" id="CHEBI:71261"/>
        <dbReference type="EC" id="3.1.2.6"/>
    </reaction>
</comment>
<feature type="domain" description="Metallo-beta-lactamase" evidence="8">
    <location>
        <begin position="13"/>
        <end position="172"/>
    </location>
</feature>
<dbReference type="PIRSF" id="PIRSF005457">
    <property type="entry name" value="Glx"/>
    <property type="match status" value="1"/>
</dbReference>
<dbReference type="SMART" id="SM00849">
    <property type="entry name" value="Lactamase_B"/>
    <property type="match status" value="1"/>
</dbReference>
<evidence type="ECO:0000256" key="4">
    <source>
        <dbReference type="ARBA" id="ARBA00022723"/>
    </source>
</evidence>
<keyword evidence="6 7" id="KW-0862">Zinc</keyword>
<evidence type="ECO:0000256" key="2">
    <source>
        <dbReference type="ARBA" id="ARBA00004963"/>
    </source>
</evidence>
<evidence type="ECO:0000259" key="8">
    <source>
        <dbReference type="SMART" id="SM00849"/>
    </source>
</evidence>
<comment type="cofactor">
    <cofactor evidence="7">
        <name>Zn(2+)</name>
        <dbReference type="ChEBI" id="CHEBI:29105"/>
    </cofactor>
    <text evidence="7">Binds 2 Zn(2+) ions per subunit.</text>
</comment>
<name>A0A0F6SDN7_9BACT</name>
<evidence type="ECO:0000256" key="6">
    <source>
        <dbReference type="ARBA" id="ARBA00022833"/>
    </source>
</evidence>
<dbReference type="Gene3D" id="3.60.15.10">
    <property type="entry name" value="Ribonuclease Z/Hydroxyacylglutathione hydrolase-like"/>
    <property type="match status" value="1"/>
</dbReference>
<dbReference type="KEGG" id="samy:DB32_000913"/>
<dbReference type="CDD" id="cd07723">
    <property type="entry name" value="hydroxyacylglutathione_hydrolase_MBL-fold"/>
    <property type="match status" value="1"/>
</dbReference>
<dbReference type="RefSeq" id="WP_053231188.1">
    <property type="nucleotide sequence ID" value="NZ_CP011125.1"/>
</dbReference>
<evidence type="ECO:0000313" key="9">
    <source>
        <dbReference type="EMBL" id="AKF03764.1"/>
    </source>
</evidence>
<dbReference type="EMBL" id="CP011125">
    <property type="protein sequence ID" value="AKF03764.1"/>
    <property type="molecule type" value="Genomic_DNA"/>
</dbReference>
<dbReference type="InterPro" id="IPR036866">
    <property type="entry name" value="RibonucZ/Hydroxyglut_hydro"/>
</dbReference>
<keyword evidence="10" id="KW-1185">Reference proteome</keyword>
<dbReference type="STRING" id="927083.DB32_000913"/>
<dbReference type="GO" id="GO:0046872">
    <property type="term" value="F:metal ion binding"/>
    <property type="evidence" value="ECO:0007669"/>
    <property type="project" value="UniProtKB-KW"/>
</dbReference>
<evidence type="ECO:0000256" key="3">
    <source>
        <dbReference type="ARBA" id="ARBA00006759"/>
    </source>
</evidence>
<dbReference type="Pfam" id="PF16123">
    <property type="entry name" value="HAGH_C"/>
    <property type="match status" value="1"/>
</dbReference>
<protein>
    <recommendedName>
        <fullName evidence="7">Hydroxyacylglutathione hydrolase</fullName>
        <ecNumber evidence="7">3.1.2.6</ecNumber>
    </recommendedName>
    <alternativeName>
        <fullName evidence="7">Glyoxalase II</fullName>
        <shortName evidence="7">Glx II</shortName>
    </alternativeName>
</protein>
<comment type="similarity">
    <text evidence="3 7">Belongs to the metallo-beta-lactamase superfamily. Glyoxalase II family.</text>
</comment>
<feature type="binding site" evidence="7">
    <location>
        <position position="117"/>
    </location>
    <ligand>
        <name>Zn(2+)</name>
        <dbReference type="ChEBI" id="CHEBI:29105"/>
        <label>1</label>
    </ligand>
</feature>
<evidence type="ECO:0000256" key="7">
    <source>
        <dbReference type="HAMAP-Rule" id="MF_01374"/>
    </source>
</evidence>
<organism evidence="9 10">
    <name type="scientific">Sandaracinus amylolyticus</name>
    <dbReference type="NCBI Taxonomy" id="927083"/>
    <lineage>
        <taxon>Bacteria</taxon>
        <taxon>Pseudomonadati</taxon>
        <taxon>Myxococcota</taxon>
        <taxon>Polyangia</taxon>
        <taxon>Polyangiales</taxon>
        <taxon>Sandaracinaceae</taxon>
        <taxon>Sandaracinus</taxon>
    </lineage>
</organism>
<dbReference type="GO" id="GO:0004416">
    <property type="term" value="F:hydroxyacylglutathione hydrolase activity"/>
    <property type="evidence" value="ECO:0007669"/>
    <property type="project" value="UniProtKB-UniRule"/>
</dbReference>
<feature type="binding site" evidence="7">
    <location>
        <position position="58"/>
    </location>
    <ligand>
        <name>Zn(2+)</name>
        <dbReference type="ChEBI" id="CHEBI:29105"/>
        <label>1</label>
    </ligand>
</feature>
<dbReference type="EC" id="3.1.2.6" evidence="7"/>
<feature type="binding site" evidence="7">
    <location>
        <position position="56"/>
    </location>
    <ligand>
        <name>Zn(2+)</name>
        <dbReference type="ChEBI" id="CHEBI:29105"/>
        <label>1</label>
    </ligand>
</feature>
<evidence type="ECO:0000256" key="5">
    <source>
        <dbReference type="ARBA" id="ARBA00022801"/>
    </source>
</evidence>
<dbReference type="InterPro" id="IPR017782">
    <property type="entry name" value="Hydroxyacylglutathione_Hdrlase"/>
</dbReference>
<feature type="binding site" evidence="7">
    <location>
        <position position="134"/>
    </location>
    <ligand>
        <name>Zn(2+)</name>
        <dbReference type="ChEBI" id="CHEBI:29105"/>
        <label>1</label>
    </ligand>
</feature>
<evidence type="ECO:0000313" key="10">
    <source>
        <dbReference type="Proteomes" id="UP000034883"/>
    </source>
</evidence>
<dbReference type="GO" id="GO:0019243">
    <property type="term" value="P:methylglyoxal catabolic process to D-lactate via S-lactoyl-glutathione"/>
    <property type="evidence" value="ECO:0007669"/>
    <property type="project" value="UniProtKB-UniRule"/>
</dbReference>
<dbReference type="SUPFAM" id="SSF56281">
    <property type="entry name" value="Metallo-hydrolase/oxidoreductase"/>
    <property type="match status" value="1"/>
</dbReference>
<feature type="binding site" evidence="7">
    <location>
        <position position="134"/>
    </location>
    <ligand>
        <name>Zn(2+)</name>
        <dbReference type="ChEBI" id="CHEBI:29105"/>
        <label>2</label>
    </ligand>
</feature>
<dbReference type="Proteomes" id="UP000034883">
    <property type="component" value="Chromosome"/>
</dbReference>
<gene>
    <name evidence="7" type="primary">gloB</name>
    <name evidence="9" type="ORF">DB32_000913</name>
</gene>
<keyword evidence="4 7" id="KW-0479">Metal-binding</keyword>
<dbReference type="InterPro" id="IPR035680">
    <property type="entry name" value="Clx_II_MBL"/>
</dbReference>
<dbReference type="InterPro" id="IPR001279">
    <property type="entry name" value="Metallo-B-lactamas"/>
</dbReference>
<comment type="subunit">
    <text evidence="7">Monomer.</text>
</comment>
<dbReference type="PANTHER" id="PTHR43705">
    <property type="entry name" value="HYDROXYACYLGLUTATHIONE HYDROLASE"/>
    <property type="match status" value="1"/>
</dbReference>
<evidence type="ECO:0000256" key="1">
    <source>
        <dbReference type="ARBA" id="ARBA00001623"/>
    </source>
</evidence>
<dbReference type="UniPathway" id="UPA00619">
    <property type="reaction ID" value="UER00676"/>
</dbReference>
<dbReference type="InterPro" id="IPR050110">
    <property type="entry name" value="Glyoxalase_II_hydrolase"/>
</dbReference>
<dbReference type="InterPro" id="IPR032282">
    <property type="entry name" value="HAGH_C"/>
</dbReference>
<reference evidence="9 10" key="1">
    <citation type="submission" date="2015-03" db="EMBL/GenBank/DDBJ databases">
        <title>Genome assembly of Sandaracinus amylolyticus DSM 53668.</title>
        <authorList>
            <person name="Sharma G."/>
            <person name="Subramanian S."/>
        </authorList>
    </citation>
    <scope>NUCLEOTIDE SEQUENCE [LARGE SCALE GENOMIC DNA]</scope>
    <source>
        <strain evidence="9 10">DSM 53668</strain>
    </source>
</reference>
<keyword evidence="5 7" id="KW-0378">Hydrolase</keyword>
<dbReference type="AlphaFoldDB" id="A0A0F6SDN7"/>
<comment type="pathway">
    <text evidence="2 7">Secondary metabolite metabolism; methylglyoxal degradation; (R)-lactate from methylglyoxal: step 2/2.</text>
</comment>
<feature type="binding site" evidence="7">
    <location>
        <position position="61"/>
    </location>
    <ligand>
        <name>Zn(2+)</name>
        <dbReference type="ChEBI" id="CHEBI:29105"/>
        <label>2</label>
    </ligand>
</feature>